<reference evidence="2" key="1">
    <citation type="submission" date="2016-10" db="EMBL/GenBank/DDBJ databases">
        <authorList>
            <person name="Varghese N."/>
            <person name="Submissions S."/>
        </authorList>
    </citation>
    <scope>NUCLEOTIDE SEQUENCE [LARGE SCALE GENOMIC DNA]</scope>
    <source>
        <strain evidence="2">CGMCC 1.9150</strain>
    </source>
</reference>
<evidence type="ECO:0000313" key="2">
    <source>
        <dbReference type="Proteomes" id="UP000198807"/>
    </source>
</evidence>
<dbReference type="AlphaFoldDB" id="A0A1H7NIK5"/>
<accession>A0A1H7NIK5</accession>
<dbReference type="GO" id="GO:0016787">
    <property type="term" value="F:hydrolase activity"/>
    <property type="evidence" value="ECO:0007669"/>
    <property type="project" value="UniProtKB-KW"/>
</dbReference>
<proteinExistence type="predicted"/>
<name>A0A1H7NIK5_9GAMM</name>
<dbReference type="EMBL" id="FOBC01000008">
    <property type="protein sequence ID" value="SEL23214.1"/>
    <property type="molecule type" value="Genomic_DNA"/>
</dbReference>
<organism evidence="1 2">
    <name type="scientific">Halomonas daqiaonensis</name>
    <dbReference type="NCBI Taxonomy" id="650850"/>
    <lineage>
        <taxon>Bacteria</taxon>
        <taxon>Pseudomonadati</taxon>
        <taxon>Pseudomonadota</taxon>
        <taxon>Gammaproteobacteria</taxon>
        <taxon>Oceanospirillales</taxon>
        <taxon>Halomonadaceae</taxon>
        <taxon>Halomonas</taxon>
    </lineage>
</organism>
<dbReference type="Proteomes" id="UP000198807">
    <property type="component" value="Unassembled WGS sequence"/>
</dbReference>
<sequence>MVEKILHGNSKTPFMRFGDRVRIEMFDREGKSIFDAIDQQVVKYQPK</sequence>
<dbReference type="InterPro" id="IPR036663">
    <property type="entry name" value="Fumarylacetoacetase_C_sf"/>
</dbReference>
<dbReference type="STRING" id="650850.SAMN04488129_10820"/>
<evidence type="ECO:0000313" key="1">
    <source>
        <dbReference type="EMBL" id="SEL23214.1"/>
    </source>
</evidence>
<protein>
    <submittedName>
        <fullName evidence="1">Fumarylacetoacetate (FAA) hydrolase</fullName>
    </submittedName>
</protein>
<keyword evidence="2" id="KW-1185">Reference proteome</keyword>
<keyword evidence="1" id="KW-0378">Hydrolase</keyword>
<gene>
    <name evidence="1" type="ORF">SAMN04488129_10820</name>
</gene>
<dbReference type="Gene3D" id="3.90.850.10">
    <property type="entry name" value="Fumarylacetoacetase-like, C-terminal domain"/>
    <property type="match status" value="1"/>
</dbReference>